<name>A0A918VQT7_9GAMM</name>
<proteinExistence type="predicted"/>
<accession>A0A918VQT7</accession>
<reference evidence="1" key="1">
    <citation type="journal article" date="2014" name="Int. J. Syst. Evol. Microbiol.">
        <title>Complete genome sequence of Corynebacterium casei LMG S-19264T (=DSM 44701T), isolated from a smear-ripened cheese.</title>
        <authorList>
            <consortium name="US DOE Joint Genome Institute (JGI-PGF)"/>
            <person name="Walter F."/>
            <person name="Albersmeier A."/>
            <person name="Kalinowski J."/>
            <person name="Ruckert C."/>
        </authorList>
    </citation>
    <scope>NUCLEOTIDE SEQUENCE</scope>
    <source>
        <strain evidence="1">KCTC 12711</strain>
    </source>
</reference>
<sequence length="125" mass="14474">MEIGQRDIFSFVIGKKINPKQQYVDIWAGGVNLTYIDNLVYVPQFVTSVRREIEILRNKRLPKWYAALHWGPTTDDFVGRFTIRNSEEIQLHCKLGNGNKVTTNIVVKNLISIYSKCIDELEKTT</sequence>
<comment type="caution">
    <text evidence="1">The sequence shown here is derived from an EMBL/GenBank/DDBJ whole genome shotgun (WGS) entry which is preliminary data.</text>
</comment>
<protein>
    <submittedName>
        <fullName evidence="1">Uncharacterized protein</fullName>
    </submittedName>
</protein>
<dbReference type="AlphaFoldDB" id="A0A918VQT7"/>
<reference evidence="1" key="2">
    <citation type="submission" date="2020-09" db="EMBL/GenBank/DDBJ databases">
        <authorList>
            <person name="Sun Q."/>
            <person name="Kim S."/>
        </authorList>
    </citation>
    <scope>NUCLEOTIDE SEQUENCE</scope>
    <source>
        <strain evidence="1">KCTC 12711</strain>
    </source>
</reference>
<organism evidence="1 2">
    <name type="scientific">Arenicella chitinivorans</name>
    <dbReference type="NCBI Taxonomy" id="1329800"/>
    <lineage>
        <taxon>Bacteria</taxon>
        <taxon>Pseudomonadati</taxon>
        <taxon>Pseudomonadota</taxon>
        <taxon>Gammaproteobacteria</taxon>
        <taxon>Arenicellales</taxon>
        <taxon>Arenicellaceae</taxon>
        <taxon>Arenicella</taxon>
    </lineage>
</organism>
<evidence type="ECO:0000313" key="2">
    <source>
        <dbReference type="Proteomes" id="UP000614811"/>
    </source>
</evidence>
<gene>
    <name evidence="1" type="ORF">GCM10008090_25770</name>
</gene>
<dbReference type="RefSeq" id="WP_189401944.1">
    <property type="nucleotide sequence ID" value="NZ_BMXA01000005.1"/>
</dbReference>
<keyword evidence="2" id="KW-1185">Reference proteome</keyword>
<dbReference type="EMBL" id="BMXA01000005">
    <property type="protein sequence ID" value="GHA15059.1"/>
    <property type="molecule type" value="Genomic_DNA"/>
</dbReference>
<dbReference type="Proteomes" id="UP000614811">
    <property type="component" value="Unassembled WGS sequence"/>
</dbReference>
<evidence type="ECO:0000313" key="1">
    <source>
        <dbReference type="EMBL" id="GHA15059.1"/>
    </source>
</evidence>